<feature type="compositionally biased region" description="Basic and acidic residues" evidence="1">
    <location>
        <begin position="72"/>
        <end position="98"/>
    </location>
</feature>
<accession>A0ABR3YWS1</accession>
<sequence>MSPLQNRCNSQTVSGAFYHGQALALRSRQVSVGNADSRRDVSNRFLRGDRVPPWKHMVKIQWLRANLAREKDRRRVESEMDCERRKEERQLHRAEEHLLAGIAKSTDNSD</sequence>
<name>A0ABR3YWS1_9PEZI</name>
<protein>
    <submittedName>
        <fullName evidence="2">Uncharacterized protein</fullName>
    </submittedName>
</protein>
<proteinExistence type="predicted"/>
<organism evidence="2 3">
    <name type="scientific">Ceratocystis pirilliformis</name>
    <dbReference type="NCBI Taxonomy" id="259994"/>
    <lineage>
        <taxon>Eukaryota</taxon>
        <taxon>Fungi</taxon>
        <taxon>Dikarya</taxon>
        <taxon>Ascomycota</taxon>
        <taxon>Pezizomycotina</taxon>
        <taxon>Sordariomycetes</taxon>
        <taxon>Hypocreomycetidae</taxon>
        <taxon>Microascales</taxon>
        <taxon>Ceratocystidaceae</taxon>
        <taxon>Ceratocystis</taxon>
    </lineage>
</organism>
<reference evidence="2 3" key="1">
    <citation type="journal article" date="2024" name="IMA Fungus">
        <title>IMA Genome - F19 : A genome assembly and annotation guide to empower mycologists, including annotated draft genome sequences of Ceratocystis pirilliformis, Diaporthe australafricana, Fusarium ophioides, Paecilomyces lecythidis, and Sporothrix stenoceras.</title>
        <authorList>
            <person name="Aylward J."/>
            <person name="Wilson A.M."/>
            <person name="Visagie C.M."/>
            <person name="Spraker J."/>
            <person name="Barnes I."/>
            <person name="Buitendag C."/>
            <person name="Ceriani C."/>
            <person name="Del Mar Angel L."/>
            <person name="du Plessis D."/>
            <person name="Fuchs T."/>
            <person name="Gasser K."/>
            <person name="Kramer D."/>
            <person name="Li W."/>
            <person name="Munsamy K."/>
            <person name="Piso A."/>
            <person name="Price J.L."/>
            <person name="Sonnekus B."/>
            <person name="Thomas C."/>
            <person name="van der Nest A."/>
            <person name="van Dijk A."/>
            <person name="van Heerden A."/>
            <person name="van Vuuren N."/>
            <person name="Yilmaz N."/>
            <person name="Duong T.A."/>
            <person name="van der Merwe N.A."/>
            <person name="Wingfield M.J."/>
            <person name="Wingfield B.D."/>
        </authorList>
    </citation>
    <scope>NUCLEOTIDE SEQUENCE [LARGE SCALE GENOMIC DNA]</scope>
    <source>
        <strain evidence="2 3">CMW 12675</strain>
    </source>
</reference>
<feature type="region of interest" description="Disordered" evidence="1">
    <location>
        <begin position="72"/>
        <end position="110"/>
    </location>
</feature>
<dbReference type="Proteomes" id="UP001583280">
    <property type="component" value="Unassembled WGS sequence"/>
</dbReference>
<comment type="caution">
    <text evidence="2">The sequence shown here is derived from an EMBL/GenBank/DDBJ whole genome shotgun (WGS) entry which is preliminary data.</text>
</comment>
<dbReference type="EMBL" id="JAWDJO010000121">
    <property type="protein sequence ID" value="KAL1892839.1"/>
    <property type="molecule type" value="Genomic_DNA"/>
</dbReference>
<evidence type="ECO:0000313" key="2">
    <source>
        <dbReference type="EMBL" id="KAL1892839.1"/>
    </source>
</evidence>
<keyword evidence="3" id="KW-1185">Reference proteome</keyword>
<evidence type="ECO:0000256" key="1">
    <source>
        <dbReference type="SAM" id="MobiDB-lite"/>
    </source>
</evidence>
<evidence type="ECO:0000313" key="3">
    <source>
        <dbReference type="Proteomes" id="UP001583280"/>
    </source>
</evidence>
<gene>
    <name evidence="2" type="ORF">Cpir12675_004373</name>
</gene>